<organism evidence="2 3">
    <name type="scientific">Plectus sambesii</name>
    <dbReference type="NCBI Taxonomy" id="2011161"/>
    <lineage>
        <taxon>Eukaryota</taxon>
        <taxon>Metazoa</taxon>
        <taxon>Ecdysozoa</taxon>
        <taxon>Nematoda</taxon>
        <taxon>Chromadorea</taxon>
        <taxon>Plectida</taxon>
        <taxon>Plectina</taxon>
        <taxon>Plectoidea</taxon>
        <taxon>Plectidae</taxon>
        <taxon>Plectus</taxon>
    </lineage>
</organism>
<dbReference type="AlphaFoldDB" id="A0A914WDH3"/>
<reference evidence="3" key="1">
    <citation type="submission" date="2022-11" db="UniProtKB">
        <authorList>
            <consortium name="WormBaseParasite"/>
        </authorList>
    </citation>
    <scope>IDENTIFICATION</scope>
</reference>
<keyword evidence="2" id="KW-1185">Reference proteome</keyword>
<dbReference type="Proteomes" id="UP000887566">
    <property type="component" value="Unplaced"/>
</dbReference>
<name>A0A914WDH3_9BILA</name>
<feature type="compositionally biased region" description="Basic residues" evidence="1">
    <location>
        <begin position="7"/>
        <end position="20"/>
    </location>
</feature>
<proteinExistence type="predicted"/>
<dbReference type="WBParaSite" id="PSAMB.scaffold3807size16831.g22581.t1">
    <property type="protein sequence ID" value="PSAMB.scaffold3807size16831.g22581.t1"/>
    <property type="gene ID" value="PSAMB.scaffold3807size16831.g22581"/>
</dbReference>
<protein>
    <submittedName>
        <fullName evidence="3">Uncharacterized protein</fullName>
    </submittedName>
</protein>
<evidence type="ECO:0000313" key="3">
    <source>
        <dbReference type="WBParaSite" id="PSAMB.scaffold3807size16831.g22581.t1"/>
    </source>
</evidence>
<evidence type="ECO:0000256" key="1">
    <source>
        <dbReference type="SAM" id="MobiDB-lite"/>
    </source>
</evidence>
<sequence>MSSQVGRTKRAREKKRVRTKRGGDDEPVRVQAAMPPRGRTTRTAFVRSHAFDRLFFTRPWPAARPSLRRSMRYLTRQIVSYPHHRRLRRQKRYAPPCLFLASSSPFERALTVPHGLAGFYHRPT</sequence>
<accession>A0A914WDH3</accession>
<evidence type="ECO:0000313" key="2">
    <source>
        <dbReference type="Proteomes" id="UP000887566"/>
    </source>
</evidence>
<feature type="region of interest" description="Disordered" evidence="1">
    <location>
        <begin position="1"/>
        <end position="37"/>
    </location>
</feature>